<dbReference type="SMART" id="SM00448">
    <property type="entry name" value="REC"/>
    <property type="match status" value="1"/>
</dbReference>
<dbReference type="GO" id="GO:0003677">
    <property type="term" value="F:DNA binding"/>
    <property type="evidence" value="ECO:0007669"/>
    <property type="project" value="InterPro"/>
</dbReference>
<dbReference type="InterPro" id="IPR011006">
    <property type="entry name" value="CheY-like_superfamily"/>
</dbReference>
<sequence length="253" mass="28406">MLRAVIIDDEQNSREALVGKLDLFCPELEIAGQGGSVQEGLDLLDQEDIDVLFLDIDLAGESGFDLLNGLMADETKKHPAVIFITAHDEFAIQAIKFSALDYLLKPVDPEELVKAVRKVESEKGLPKRASNFNVLVENIRQASDSPKKIVVPTSDGMHVIRLTDIIRLESSSNYTTFFLNGQKNLLASKTLKEFDMMLEGYNFLRIHKSHLVNVNYLKKYVQTDGGYLILEDGSRIPVANRKKEQLMTLLKNL</sequence>
<dbReference type="RefSeq" id="WP_210759830.1">
    <property type="nucleotide sequence ID" value="NZ_CP060139.1"/>
</dbReference>
<dbReference type="KEGG" id="chyd:H4K34_05540"/>
<dbReference type="SUPFAM" id="SSF52172">
    <property type="entry name" value="CheY-like"/>
    <property type="match status" value="1"/>
</dbReference>
<evidence type="ECO:0000256" key="1">
    <source>
        <dbReference type="PROSITE-ProRule" id="PRU00169"/>
    </source>
</evidence>
<name>A0A7H0VHV5_9FLAO</name>
<dbReference type="SMART" id="SM00850">
    <property type="entry name" value="LytTR"/>
    <property type="match status" value="1"/>
</dbReference>
<accession>A0A7H0VHV5</accession>
<dbReference type="Proteomes" id="UP000516305">
    <property type="component" value="Chromosome"/>
</dbReference>
<dbReference type="Pfam" id="PF04397">
    <property type="entry name" value="LytTR"/>
    <property type="match status" value="1"/>
</dbReference>
<evidence type="ECO:0000313" key="4">
    <source>
        <dbReference type="EMBL" id="QNR25303.1"/>
    </source>
</evidence>
<evidence type="ECO:0000259" key="2">
    <source>
        <dbReference type="PROSITE" id="PS50110"/>
    </source>
</evidence>
<reference evidence="4 5" key="1">
    <citation type="submission" date="2020-08" db="EMBL/GenBank/DDBJ databases">
        <title>Croceimicrobium hydrocarbonivorans gen. nov., sp. nov., a novel marine bacterium isolated from a bacterial consortium that degrades polyethylene terephthalate.</title>
        <authorList>
            <person name="Liu R."/>
        </authorList>
    </citation>
    <scope>NUCLEOTIDE SEQUENCE [LARGE SCALE GENOMIC DNA]</scope>
    <source>
        <strain evidence="4 5">A20-9</strain>
    </source>
</reference>
<dbReference type="InterPro" id="IPR046947">
    <property type="entry name" value="LytR-like"/>
</dbReference>
<dbReference type="InterPro" id="IPR007492">
    <property type="entry name" value="LytTR_DNA-bd_dom"/>
</dbReference>
<dbReference type="PROSITE" id="PS50930">
    <property type="entry name" value="HTH_LYTTR"/>
    <property type="match status" value="1"/>
</dbReference>
<protein>
    <submittedName>
        <fullName evidence="4">Response regulator transcription factor</fullName>
    </submittedName>
</protein>
<dbReference type="GO" id="GO:0000156">
    <property type="term" value="F:phosphorelay response regulator activity"/>
    <property type="evidence" value="ECO:0007669"/>
    <property type="project" value="InterPro"/>
</dbReference>
<feature type="modified residue" description="4-aspartylphosphate" evidence="1">
    <location>
        <position position="55"/>
    </location>
</feature>
<gene>
    <name evidence="4" type="ORF">H4K34_05540</name>
</gene>
<dbReference type="InterPro" id="IPR001789">
    <property type="entry name" value="Sig_transdc_resp-reg_receiver"/>
</dbReference>
<dbReference type="EMBL" id="CP060139">
    <property type="protein sequence ID" value="QNR25303.1"/>
    <property type="molecule type" value="Genomic_DNA"/>
</dbReference>
<dbReference type="PANTHER" id="PTHR37299:SF1">
    <property type="entry name" value="STAGE 0 SPORULATION PROTEIN A HOMOLOG"/>
    <property type="match status" value="1"/>
</dbReference>
<dbReference type="Gene3D" id="3.40.50.2300">
    <property type="match status" value="1"/>
</dbReference>
<dbReference type="Gene3D" id="2.40.50.1020">
    <property type="entry name" value="LytTr DNA-binding domain"/>
    <property type="match status" value="1"/>
</dbReference>
<dbReference type="Pfam" id="PF00072">
    <property type="entry name" value="Response_reg"/>
    <property type="match status" value="1"/>
</dbReference>
<feature type="domain" description="HTH LytTR-type" evidence="3">
    <location>
        <begin position="149"/>
        <end position="252"/>
    </location>
</feature>
<proteinExistence type="predicted"/>
<dbReference type="PANTHER" id="PTHR37299">
    <property type="entry name" value="TRANSCRIPTIONAL REGULATOR-RELATED"/>
    <property type="match status" value="1"/>
</dbReference>
<keyword evidence="5" id="KW-1185">Reference proteome</keyword>
<organism evidence="4 5">
    <name type="scientific">Croceimicrobium hydrocarbonivorans</name>
    <dbReference type="NCBI Taxonomy" id="2761580"/>
    <lineage>
        <taxon>Bacteria</taxon>
        <taxon>Pseudomonadati</taxon>
        <taxon>Bacteroidota</taxon>
        <taxon>Flavobacteriia</taxon>
        <taxon>Flavobacteriales</taxon>
        <taxon>Owenweeksiaceae</taxon>
        <taxon>Croceimicrobium</taxon>
    </lineage>
</organism>
<dbReference type="PROSITE" id="PS50110">
    <property type="entry name" value="RESPONSE_REGULATORY"/>
    <property type="match status" value="1"/>
</dbReference>
<keyword evidence="1" id="KW-0597">Phosphoprotein</keyword>
<evidence type="ECO:0000313" key="5">
    <source>
        <dbReference type="Proteomes" id="UP000516305"/>
    </source>
</evidence>
<evidence type="ECO:0000259" key="3">
    <source>
        <dbReference type="PROSITE" id="PS50930"/>
    </source>
</evidence>
<feature type="domain" description="Response regulatory" evidence="2">
    <location>
        <begin position="3"/>
        <end position="120"/>
    </location>
</feature>
<dbReference type="AlphaFoldDB" id="A0A7H0VHV5"/>